<organism evidence="3 4">
    <name type="scientific">Legionella beliardensis</name>
    <dbReference type="NCBI Taxonomy" id="91822"/>
    <lineage>
        <taxon>Bacteria</taxon>
        <taxon>Pseudomonadati</taxon>
        <taxon>Pseudomonadota</taxon>
        <taxon>Gammaproteobacteria</taxon>
        <taxon>Legionellales</taxon>
        <taxon>Legionellaceae</taxon>
        <taxon>Legionella</taxon>
    </lineage>
</organism>
<feature type="compositionally biased region" description="Basic and acidic residues" evidence="2">
    <location>
        <begin position="206"/>
        <end position="238"/>
    </location>
</feature>
<feature type="compositionally biased region" description="Polar residues" evidence="2">
    <location>
        <begin position="239"/>
        <end position="249"/>
    </location>
</feature>
<name>A0A378I2S8_9GAMM</name>
<evidence type="ECO:0000256" key="2">
    <source>
        <dbReference type="SAM" id="MobiDB-lite"/>
    </source>
</evidence>
<evidence type="ECO:0000256" key="1">
    <source>
        <dbReference type="PROSITE-ProRule" id="PRU00023"/>
    </source>
</evidence>
<evidence type="ECO:0000313" key="3">
    <source>
        <dbReference type="EMBL" id="STX29497.1"/>
    </source>
</evidence>
<proteinExistence type="predicted"/>
<gene>
    <name evidence="3" type="ORF">NCTC13315_02040</name>
</gene>
<evidence type="ECO:0000313" key="4">
    <source>
        <dbReference type="Proteomes" id="UP000254968"/>
    </source>
</evidence>
<dbReference type="EMBL" id="UGNV01000001">
    <property type="protein sequence ID" value="STX29497.1"/>
    <property type="molecule type" value="Genomic_DNA"/>
</dbReference>
<reference evidence="3 4" key="1">
    <citation type="submission" date="2018-06" db="EMBL/GenBank/DDBJ databases">
        <authorList>
            <consortium name="Pathogen Informatics"/>
            <person name="Doyle S."/>
        </authorList>
    </citation>
    <scope>NUCLEOTIDE SEQUENCE [LARGE SCALE GENOMIC DNA]</scope>
    <source>
        <strain evidence="3 4">NCTC13315</strain>
    </source>
</reference>
<dbReference type="Pfam" id="PF13606">
    <property type="entry name" value="Ank_3"/>
    <property type="match status" value="1"/>
</dbReference>
<feature type="repeat" description="ANK" evidence="1">
    <location>
        <begin position="69"/>
        <end position="101"/>
    </location>
</feature>
<feature type="region of interest" description="Disordered" evidence="2">
    <location>
        <begin position="201"/>
        <end position="272"/>
    </location>
</feature>
<keyword evidence="1" id="KW-0040">ANK repeat</keyword>
<keyword evidence="4" id="KW-1185">Reference proteome</keyword>
<dbReference type="SMART" id="SM00248">
    <property type="entry name" value="ANK"/>
    <property type="match status" value="2"/>
</dbReference>
<sequence>MKRKQEDETQATEEIDPYKKLINTMFQWDLASQNSFLGSTGREPRELLTKIETILKEHPGISNQGEYTNNLTPFHQAIAFARPELINLLIKYGADVNLPVSATRLEDLGNQAYITPPLPPTRPASNYPLHQVLHDSPVNQLALIKLLLDNGADPFKLNGSNFTPLELANHKLKTLDPNKASQAINRYNQVIQYLTEKMQEPQYAGRQEKLAQERIDNQKIRDDYYREGTKKEDPKEGKVSTNPQTLFSQKENESDKNLTSSSQTGLGSTSPK</sequence>
<dbReference type="PROSITE" id="PS50297">
    <property type="entry name" value="ANK_REP_REGION"/>
    <property type="match status" value="1"/>
</dbReference>
<dbReference type="SUPFAM" id="SSF48403">
    <property type="entry name" value="Ankyrin repeat"/>
    <property type="match status" value="1"/>
</dbReference>
<dbReference type="RefSeq" id="WP_131750073.1">
    <property type="nucleotide sequence ID" value="NZ_CAAAHO010000002.1"/>
</dbReference>
<dbReference type="InterPro" id="IPR002110">
    <property type="entry name" value="Ankyrin_rpt"/>
</dbReference>
<dbReference type="Gene3D" id="1.25.40.20">
    <property type="entry name" value="Ankyrin repeat-containing domain"/>
    <property type="match status" value="1"/>
</dbReference>
<dbReference type="AlphaFoldDB" id="A0A378I2S8"/>
<protein>
    <submittedName>
        <fullName evidence="3">Ankyrin repeats (3 copies)</fullName>
    </submittedName>
</protein>
<dbReference type="InterPro" id="IPR036770">
    <property type="entry name" value="Ankyrin_rpt-contain_sf"/>
</dbReference>
<dbReference type="Proteomes" id="UP000254968">
    <property type="component" value="Unassembled WGS sequence"/>
</dbReference>
<dbReference type="PROSITE" id="PS50088">
    <property type="entry name" value="ANK_REPEAT"/>
    <property type="match status" value="1"/>
</dbReference>
<accession>A0A378I2S8</accession>
<feature type="compositionally biased region" description="Low complexity" evidence="2">
    <location>
        <begin position="258"/>
        <end position="272"/>
    </location>
</feature>